<name>A0ACB8VMZ2_9TELE</name>
<sequence>MSLGWPGKRLGVPPEELEEVSGLYWPAIPDRVQECIMAGKDPETECANFLRVLQPFNQTHLYVCGTGAFNPRCAFIATSIFQQSPAAAVEYSRAKLLEIGESAHLRAFPRLDFIPPEIQWTVEDFHDPPSVAKDTEEAL</sequence>
<accession>A0ACB8VMZ2</accession>
<protein>
    <submittedName>
        <fullName evidence="1">Uncharacterized protein</fullName>
    </submittedName>
</protein>
<comment type="caution">
    <text evidence="1">The sequence shown here is derived from an EMBL/GenBank/DDBJ whole genome shotgun (WGS) entry which is preliminary data.</text>
</comment>
<proteinExistence type="predicted"/>
<evidence type="ECO:0000313" key="1">
    <source>
        <dbReference type="EMBL" id="KAI3356769.1"/>
    </source>
</evidence>
<gene>
    <name evidence="1" type="ORF">L3Q82_003450</name>
</gene>
<keyword evidence="2" id="KW-1185">Reference proteome</keyword>
<organism evidence="1 2">
    <name type="scientific">Scortum barcoo</name>
    <name type="common">barcoo grunter</name>
    <dbReference type="NCBI Taxonomy" id="214431"/>
    <lineage>
        <taxon>Eukaryota</taxon>
        <taxon>Metazoa</taxon>
        <taxon>Chordata</taxon>
        <taxon>Craniata</taxon>
        <taxon>Vertebrata</taxon>
        <taxon>Euteleostomi</taxon>
        <taxon>Actinopterygii</taxon>
        <taxon>Neopterygii</taxon>
        <taxon>Teleostei</taxon>
        <taxon>Neoteleostei</taxon>
        <taxon>Acanthomorphata</taxon>
        <taxon>Eupercaria</taxon>
        <taxon>Centrarchiformes</taxon>
        <taxon>Terapontoidei</taxon>
        <taxon>Terapontidae</taxon>
        <taxon>Scortum</taxon>
    </lineage>
</organism>
<dbReference type="Proteomes" id="UP000831701">
    <property type="component" value="Chromosome 19"/>
</dbReference>
<reference evidence="1" key="1">
    <citation type="submission" date="2022-04" db="EMBL/GenBank/DDBJ databases">
        <title>Jade perch genome.</title>
        <authorList>
            <person name="Chao B."/>
        </authorList>
    </citation>
    <scope>NUCLEOTIDE SEQUENCE</scope>
    <source>
        <strain evidence="1">CB-2022</strain>
    </source>
</reference>
<dbReference type="EMBL" id="CM041549">
    <property type="protein sequence ID" value="KAI3356769.1"/>
    <property type="molecule type" value="Genomic_DNA"/>
</dbReference>
<evidence type="ECO:0000313" key="2">
    <source>
        <dbReference type="Proteomes" id="UP000831701"/>
    </source>
</evidence>